<protein>
    <recommendedName>
        <fullName evidence="8">Ima1 N-terminal domain-containing protein</fullName>
    </recommendedName>
</protein>
<feature type="region of interest" description="Disordered" evidence="6">
    <location>
        <begin position="404"/>
        <end position="435"/>
    </location>
</feature>
<feature type="region of interest" description="Disordered" evidence="6">
    <location>
        <begin position="837"/>
        <end position="881"/>
    </location>
</feature>
<dbReference type="EMBL" id="JAQJAN010000017">
    <property type="protein sequence ID" value="KAJ5709967.1"/>
    <property type="molecule type" value="Genomic_DNA"/>
</dbReference>
<evidence type="ECO:0000256" key="4">
    <source>
        <dbReference type="ARBA" id="ARBA00023136"/>
    </source>
</evidence>
<dbReference type="GO" id="GO:0071765">
    <property type="term" value="P:nuclear inner membrane organization"/>
    <property type="evidence" value="ECO:0007669"/>
    <property type="project" value="InterPro"/>
</dbReference>
<evidence type="ECO:0000256" key="6">
    <source>
        <dbReference type="SAM" id="MobiDB-lite"/>
    </source>
</evidence>
<evidence type="ECO:0000256" key="7">
    <source>
        <dbReference type="SAM" id="Phobius"/>
    </source>
</evidence>
<feature type="region of interest" description="Disordered" evidence="6">
    <location>
        <begin position="489"/>
        <end position="514"/>
    </location>
</feature>
<feature type="domain" description="Ima1 N-terminal" evidence="8">
    <location>
        <begin position="8"/>
        <end position="143"/>
    </location>
</feature>
<sequence>MAPFSKRLTCFYCGRRPAQSINGPIANFHCEYCDADNYLDKNGEITDPPAEVTNASVTSNTPFLLSQFDPRRETSPETYGINEPSLFCSQCLRNQHLYTVSIAAYFPEDDEIVNTEYDANYESYRREVEARYPQVCENCEPRVKQKIRQAGYDAKADHLRRMMERSRACKTMQRTRQRSWQSLVVYLGAIGFWMSILGQLAWNIISVLTLTPSNIGSDLSIDDDASDTPLSFISCTAQLLETRRLPQACSFDLAPAAGVALVVGSSSIWYNPKLRMKILGRTGNFSGLVEYYEVQLIFMVVRGVFWSLFKDPAASGIDAQKSLVGHLFMILFTTICILISRRVIKYNIRPLVDWTDRSWETKPMRSPTSISAACSPALESMPRGRHGEIRQPFPFDKFKLDAPKPQASPAFPTPPPDGPDGDDMEWSPSGAQQIQPTVSVQPVVKAPVYDEPSPFYGTLPPAPKPPAWGLRRQEPERRVAKVVESNPFHRTPTESRTTWQHKSASPQPVFQPPRFFPSSDYQNTTGLETMFDQAFSIEPDNSPARRGWADEQRPKTPHAQGHHRLTFQAFRFLLLLCATGAWTFSQNHTSPIPGNYVETFALGSACLIAGLALLDVVKQPFADWKGLEILVNITELGVSVHLGGHMPQASLEREYFDRYGKLLLIFMAVQEGMGLLTSYRAALPSVKPKSDEDQQSVRSGSTFETPRLGQNGFAAQLYSPIESASSSPSMEQSFLTAPPLSFGSTAGSASFSSALPSVSNYRLSSGQNYQPTHQNYDHNPHSFTMKSLKDAEPSDYEQDSDSETVATTATAWTNATNRNIRYGRRLSAVSSTDNFFSPRRNELGPVLGSLSLDDRPSSRRMTRSQTQSGLKGRSLTSRTYR</sequence>
<keyword evidence="5" id="KW-0539">Nucleus</keyword>
<keyword evidence="10" id="KW-1185">Reference proteome</keyword>
<dbReference type="GO" id="GO:0005637">
    <property type="term" value="C:nuclear inner membrane"/>
    <property type="evidence" value="ECO:0007669"/>
    <property type="project" value="UniProtKB-SubCell"/>
</dbReference>
<feature type="region of interest" description="Disordered" evidence="6">
    <location>
        <begin position="361"/>
        <end position="386"/>
    </location>
</feature>
<feature type="compositionally biased region" description="Polar residues" evidence="6">
    <location>
        <begin position="765"/>
        <end position="774"/>
    </location>
</feature>
<gene>
    <name evidence="9" type="ORF">N7493_009559</name>
</gene>
<reference evidence="9" key="1">
    <citation type="journal article" date="2023" name="IMA Fungus">
        <title>Comparative genomic study of the Penicillium genus elucidates a diverse pangenome and 15 lateral gene transfer events.</title>
        <authorList>
            <person name="Petersen C."/>
            <person name="Sorensen T."/>
            <person name="Nielsen M.R."/>
            <person name="Sondergaard T.E."/>
            <person name="Sorensen J.L."/>
            <person name="Fitzpatrick D.A."/>
            <person name="Frisvad J.C."/>
            <person name="Nielsen K.L."/>
        </authorList>
    </citation>
    <scope>NUCLEOTIDE SEQUENCE</scope>
    <source>
        <strain evidence="9">IBT 17514</strain>
    </source>
</reference>
<feature type="transmembrane region" description="Helical" evidence="7">
    <location>
        <begin position="183"/>
        <end position="205"/>
    </location>
</feature>
<name>A0AAD6HEE1_9EURO</name>
<dbReference type="GO" id="GO:0034506">
    <property type="term" value="C:chromosome, centromeric core domain"/>
    <property type="evidence" value="ECO:0007669"/>
    <property type="project" value="TreeGrafter"/>
</dbReference>
<evidence type="ECO:0000256" key="3">
    <source>
        <dbReference type="ARBA" id="ARBA00022989"/>
    </source>
</evidence>
<dbReference type="AlphaFoldDB" id="A0AAD6HEE1"/>
<evidence type="ECO:0000313" key="9">
    <source>
        <dbReference type="EMBL" id="KAJ5709967.1"/>
    </source>
</evidence>
<evidence type="ECO:0000313" key="10">
    <source>
        <dbReference type="Proteomes" id="UP001215712"/>
    </source>
</evidence>
<evidence type="ECO:0000259" key="8">
    <source>
        <dbReference type="Pfam" id="PF09779"/>
    </source>
</evidence>
<organism evidence="9 10">
    <name type="scientific">Penicillium malachiteum</name>
    <dbReference type="NCBI Taxonomy" id="1324776"/>
    <lineage>
        <taxon>Eukaryota</taxon>
        <taxon>Fungi</taxon>
        <taxon>Dikarya</taxon>
        <taxon>Ascomycota</taxon>
        <taxon>Pezizomycotina</taxon>
        <taxon>Eurotiomycetes</taxon>
        <taxon>Eurotiomycetidae</taxon>
        <taxon>Eurotiales</taxon>
        <taxon>Aspergillaceae</taxon>
        <taxon>Penicillium</taxon>
    </lineage>
</organism>
<dbReference type="PANTHER" id="PTHR28538:SF1">
    <property type="entry name" value="INTEGRAL INNER NUCLEAR MEMBRANE PROTEIN IMA1"/>
    <property type="match status" value="1"/>
</dbReference>
<dbReference type="InterPro" id="IPR018617">
    <property type="entry name" value="Ima1_N"/>
</dbReference>
<feature type="region of interest" description="Disordered" evidence="6">
    <location>
        <begin position="765"/>
        <end position="803"/>
    </location>
</feature>
<keyword evidence="3 7" id="KW-1133">Transmembrane helix</keyword>
<keyword evidence="2 7" id="KW-0812">Transmembrane</keyword>
<evidence type="ECO:0000256" key="5">
    <source>
        <dbReference type="ARBA" id="ARBA00023242"/>
    </source>
</evidence>
<feature type="region of interest" description="Disordered" evidence="6">
    <location>
        <begin position="687"/>
        <end position="708"/>
    </location>
</feature>
<dbReference type="InterPro" id="IPR042321">
    <property type="entry name" value="Ima1"/>
</dbReference>
<proteinExistence type="predicted"/>
<comment type="caution">
    <text evidence="9">The sequence shown here is derived from an EMBL/GenBank/DDBJ whole genome shotgun (WGS) entry which is preliminary data.</text>
</comment>
<dbReference type="GO" id="GO:0034992">
    <property type="term" value="C:microtubule organizing center attachment site"/>
    <property type="evidence" value="ECO:0007669"/>
    <property type="project" value="TreeGrafter"/>
</dbReference>
<comment type="subcellular location">
    <subcellularLocation>
        <location evidence="1">Nucleus inner membrane</location>
        <topology evidence="1">Multi-pass membrane protein</topology>
    </subcellularLocation>
</comment>
<dbReference type="PANTHER" id="PTHR28538">
    <property type="entry name" value="INTEGRAL INNER NUCLEAR MEMBRANE PROTEIN IMA1"/>
    <property type="match status" value="1"/>
</dbReference>
<evidence type="ECO:0000256" key="2">
    <source>
        <dbReference type="ARBA" id="ARBA00022692"/>
    </source>
</evidence>
<dbReference type="Pfam" id="PF09779">
    <property type="entry name" value="Ima1_N"/>
    <property type="match status" value="1"/>
</dbReference>
<accession>A0AAD6HEE1</accession>
<keyword evidence="4 7" id="KW-0472">Membrane</keyword>
<feature type="transmembrane region" description="Helical" evidence="7">
    <location>
        <begin position="321"/>
        <end position="339"/>
    </location>
</feature>
<reference evidence="9" key="2">
    <citation type="submission" date="2023-01" db="EMBL/GenBank/DDBJ databases">
        <authorList>
            <person name="Petersen C."/>
        </authorList>
    </citation>
    <scope>NUCLEOTIDE SEQUENCE</scope>
    <source>
        <strain evidence="9">IBT 17514</strain>
    </source>
</reference>
<feature type="compositionally biased region" description="Acidic residues" evidence="6">
    <location>
        <begin position="793"/>
        <end position="802"/>
    </location>
</feature>
<feature type="transmembrane region" description="Helical" evidence="7">
    <location>
        <begin position="291"/>
        <end position="309"/>
    </location>
</feature>
<dbReference type="Proteomes" id="UP001215712">
    <property type="component" value="Unassembled WGS sequence"/>
</dbReference>
<dbReference type="GO" id="GO:0044732">
    <property type="term" value="C:mitotic spindle pole body"/>
    <property type="evidence" value="ECO:0007669"/>
    <property type="project" value="TreeGrafter"/>
</dbReference>
<feature type="compositionally biased region" description="Polar residues" evidence="6">
    <location>
        <begin position="494"/>
        <end position="504"/>
    </location>
</feature>
<evidence type="ECO:0000256" key="1">
    <source>
        <dbReference type="ARBA" id="ARBA00004473"/>
    </source>
</evidence>